<feature type="transmembrane region" description="Helical" evidence="7">
    <location>
        <begin position="246"/>
        <end position="267"/>
    </location>
</feature>
<keyword evidence="5 7" id="KW-0472">Membrane</keyword>
<comment type="caution">
    <text evidence="8">The sequence shown here is derived from an EMBL/GenBank/DDBJ whole genome shotgun (WGS) entry which is preliminary data.</text>
</comment>
<dbReference type="GO" id="GO:0005886">
    <property type="term" value="C:plasma membrane"/>
    <property type="evidence" value="ECO:0007669"/>
    <property type="project" value="TreeGrafter"/>
</dbReference>
<dbReference type="SUPFAM" id="SSF103473">
    <property type="entry name" value="MFS general substrate transporter"/>
    <property type="match status" value="1"/>
</dbReference>
<feature type="transmembrane region" description="Helical" evidence="7">
    <location>
        <begin position="86"/>
        <end position="106"/>
    </location>
</feature>
<reference evidence="8" key="1">
    <citation type="submission" date="2020-10" db="EMBL/GenBank/DDBJ databases">
        <title>High-Quality Genome Resource of Clonostachys rosea strain S41 by Oxford Nanopore Long-Read Sequencing.</title>
        <authorList>
            <person name="Wang H."/>
        </authorList>
    </citation>
    <scope>NUCLEOTIDE SEQUENCE</scope>
    <source>
        <strain evidence="8">S41</strain>
    </source>
</reference>
<evidence type="ECO:0000256" key="4">
    <source>
        <dbReference type="ARBA" id="ARBA00022989"/>
    </source>
</evidence>
<evidence type="ECO:0000256" key="2">
    <source>
        <dbReference type="ARBA" id="ARBA00022448"/>
    </source>
</evidence>
<feature type="transmembrane region" description="Helical" evidence="7">
    <location>
        <begin position="414"/>
        <end position="436"/>
    </location>
</feature>
<evidence type="ECO:0000256" key="7">
    <source>
        <dbReference type="SAM" id="Phobius"/>
    </source>
</evidence>
<dbReference type="Pfam" id="PF06609">
    <property type="entry name" value="TRI12"/>
    <property type="match status" value="1"/>
</dbReference>
<evidence type="ECO:0008006" key="10">
    <source>
        <dbReference type="Google" id="ProtNLM"/>
    </source>
</evidence>
<feature type="transmembrane region" description="Helical" evidence="7">
    <location>
        <begin position="113"/>
        <end position="132"/>
    </location>
</feature>
<dbReference type="AlphaFoldDB" id="A0A8H7K3N3"/>
<keyword evidence="2" id="KW-0813">Transport</keyword>
<feature type="transmembrane region" description="Helical" evidence="7">
    <location>
        <begin position="48"/>
        <end position="74"/>
    </location>
</feature>
<dbReference type="EMBL" id="JADCTT010000018">
    <property type="protein sequence ID" value="KAF9743064.1"/>
    <property type="molecule type" value="Genomic_DNA"/>
</dbReference>
<keyword evidence="3 7" id="KW-0812">Transmembrane</keyword>
<feature type="transmembrane region" description="Helical" evidence="7">
    <location>
        <begin position="171"/>
        <end position="194"/>
    </location>
</feature>
<dbReference type="GO" id="GO:0022857">
    <property type="term" value="F:transmembrane transporter activity"/>
    <property type="evidence" value="ECO:0007669"/>
    <property type="project" value="InterPro"/>
</dbReference>
<feature type="compositionally biased region" description="Basic and acidic residues" evidence="6">
    <location>
        <begin position="1"/>
        <end position="29"/>
    </location>
</feature>
<feature type="transmembrane region" description="Helical" evidence="7">
    <location>
        <begin position="279"/>
        <end position="299"/>
    </location>
</feature>
<dbReference type="Proteomes" id="UP000616885">
    <property type="component" value="Unassembled WGS sequence"/>
</dbReference>
<keyword evidence="4 7" id="KW-1133">Transmembrane helix</keyword>
<sequence length="590" mass="64228">METSHRAVKEKADDASHVEDKYEVSDPDRPSTPAEEGDDGKVTLKMKLAVLSLILMYEAYLFTLIMPAAVLTYIDAELGPDTRYPWIAITWNLGAAIIVSIGGRISDITGRRWFLMFGAVSAAVGALVGATGKSINQMIVSGIIFGIGEVSRRCVSLVRRSSSPTSGDSKLSVCVMILSNHLSSISPILGYVFIAYTKIGWRACYWWCFAWEAVTAIMLFLFYHPPTFETKHAGDGKSKWQLAKEIDYVGLILFTAGCLLLLLALNWGGGQHAWNSSWVIAPIVVSFVCFIALGSWEVYMPLSYPILPPHLFREWRRFTAFLVVCFVAGMLYYSMNVIWPRQSALMFIPQGGDPIIKGVYANMVSFGSMIAGWYCFSLMPWLKHEKWQLVACITIQTALVGSLSSVGLTDKGQAIATVILVATVNLLPSPLSFGMVSLHLEDQTDIGIAVGLISTFRLIGGAVATAIYTSIQSSRFAQVLPGQVRSAAEESNFAGSVDELLLAARKNTVAAYQTVEGITNSTITATQKAVLESNSQSYSMVYLIAIAFGCVAICSALSVKSIDASQRSNKTAARLENAGSDGKIIDRNLR</sequence>
<name>A0A8H7K3N3_BIOOC</name>
<feature type="transmembrane region" description="Helical" evidence="7">
    <location>
        <begin position="359"/>
        <end position="382"/>
    </location>
</feature>
<evidence type="ECO:0000256" key="6">
    <source>
        <dbReference type="SAM" id="MobiDB-lite"/>
    </source>
</evidence>
<evidence type="ECO:0000313" key="9">
    <source>
        <dbReference type="Proteomes" id="UP000616885"/>
    </source>
</evidence>
<feature type="region of interest" description="Disordered" evidence="6">
    <location>
        <begin position="1"/>
        <end position="38"/>
    </location>
</feature>
<feature type="transmembrane region" description="Helical" evidence="7">
    <location>
        <begin position="540"/>
        <end position="559"/>
    </location>
</feature>
<dbReference type="Gene3D" id="1.20.1250.20">
    <property type="entry name" value="MFS general substrate transporter like domains"/>
    <property type="match status" value="1"/>
</dbReference>
<protein>
    <recommendedName>
        <fullName evidence="10">Major facilitator superfamily (MFS) profile domain-containing protein</fullName>
    </recommendedName>
</protein>
<comment type="subcellular location">
    <subcellularLocation>
        <location evidence="1">Membrane</location>
        <topology evidence="1">Multi-pass membrane protein</topology>
    </subcellularLocation>
</comment>
<dbReference type="PANTHER" id="PTHR23501:SF109">
    <property type="entry name" value="MAJOR FACILITATOR SUPERFAMILY (MFS) PROFILE DOMAIN-CONTAINING PROTEIN-RELATED"/>
    <property type="match status" value="1"/>
</dbReference>
<dbReference type="InterPro" id="IPR010573">
    <property type="entry name" value="MFS_Str1/Tri12-like"/>
</dbReference>
<evidence type="ECO:0000256" key="3">
    <source>
        <dbReference type="ARBA" id="ARBA00022692"/>
    </source>
</evidence>
<feature type="transmembrane region" description="Helical" evidence="7">
    <location>
        <begin position="320"/>
        <end position="339"/>
    </location>
</feature>
<gene>
    <name evidence="8" type="ORF">IM811_006720</name>
</gene>
<feature type="transmembrane region" description="Helical" evidence="7">
    <location>
        <begin position="448"/>
        <end position="471"/>
    </location>
</feature>
<organism evidence="8 9">
    <name type="scientific">Bionectria ochroleuca</name>
    <name type="common">Gliocladium roseum</name>
    <dbReference type="NCBI Taxonomy" id="29856"/>
    <lineage>
        <taxon>Eukaryota</taxon>
        <taxon>Fungi</taxon>
        <taxon>Dikarya</taxon>
        <taxon>Ascomycota</taxon>
        <taxon>Pezizomycotina</taxon>
        <taxon>Sordariomycetes</taxon>
        <taxon>Hypocreomycetidae</taxon>
        <taxon>Hypocreales</taxon>
        <taxon>Bionectriaceae</taxon>
        <taxon>Clonostachys</taxon>
    </lineage>
</organism>
<evidence type="ECO:0000313" key="8">
    <source>
        <dbReference type="EMBL" id="KAF9743064.1"/>
    </source>
</evidence>
<feature type="transmembrane region" description="Helical" evidence="7">
    <location>
        <begin position="389"/>
        <end position="408"/>
    </location>
</feature>
<proteinExistence type="predicted"/>
<evidence type="ECO:0000256" key="5">
    <source>
        <dbReference type="ARBA" id="ARBA00023136"/>
    </source>
</evidence>
<feature type="transmembrane region" description="Helical" evidence="7">
    <location>
        <begin position="206"/>
        <end position="225"/>
    </location>
</feature>
<evidence type="ECO:0000256" key="1">
    <source>
        <dbReference type="ARBA" id="ARBA00004141"/>
    </source>
</evidence>
<dbReference type="PANTHER" id="PTHR23501">
    <property type="entry name" value="MAJOR FACILITATOR SUPERFAMILY"/>
    <property type="match status" value="1"/>
</dbReference>
<dbReference type="InterPro" id="IPR036259">
    <property type="entry name" value="MFS_trans_sf"/>
</dbReference>
<accession>A0A8H7K3N3</accession>